<comment type="caution">
    <text evidence="1">The sequence shown here is derived from an EMBL/GenBank/DDBJ whole genome shotgun (WGS) entry which is preliminary data.</text>
</comment>
<organism evidence="1 2">
    <name type="scientific">Rotaria sordida</name>
    <dbReference type="NCBI Taxonomy" id="392033"/>
    <lineage>
        <taxon>Eukaryota</taxon>
        <taxon>Metazoa</taxon>
        <taxon>Spiralia</taxon>
        <taxon>Gnathifera</taxon>
        <taxon>Rotifera</taxon>
        <taxon>Eurotatoria</taxon>
        <taxon>Bdelloidea</taxon>
        <taxon>Philodinida</taxon>
        <taxon>Philodinidae</taxon>
        <taxon>Rotaria</taxon>
    </lineage>
</organism>
<evidence type="ECO:0000313" key="1">
    <source>
        <dbReference type="EMBL" id="CAF1350952.1"/>
    </source>
</evidence>
<evidence type="ECO:0000313" key="2">
    <source>
        <dbReference type="Proteomes" id="UP000663864"/>
    </source>
</evidence>
<gene>
    <name evidence="1" type="ORF">ZHD862_LOCUS30559</name>
</gene>
<dbReference type="AlphaFoldDB" id="A0A815H8D1"/>
<dbReference type="Proteomes" id="UP000663864">
    <property type="component" value="Unassembled WGS sequence"/>
</dbReference>
<sequence>MEDVTTFEILPDEMILHVCQYLRCSEILYSFFNLNSRLNSTITDICRYVTLTNATYKQFDFIVKQILPQIGLSIRSFVLNGKWENIMFNKINSRFFDLKLSLMFPQLHTLSLTNFTDTQLNLFLDKITDLLQLVKLDIRNLYSEHMQESLKKILAANNNRLKSVSFDYDSAYFILPAIGNDENISYPNIEELAINVKTDKSLESLFTLVPHISRLYIDFDELSSNSKSTLVNTLSLVHLKDFQLRSISICWTLDEITYILNKMSSLQRLALDLCTEDINFANGQNFIRILPSSIVEIHLFIIYYFSDLHIKVDSWLSTWLTHIRITCLLDESNKYALIHTIPCNLRSIIIPVTIANDMLIGSEYTRKRDPCGIEM</sequence>
<dbReference type="EMBL" id="CAJNOT010002898">
    <property type="protein sequence ID" value="CAF1350952.1"/>
    <property type="molecule type" value="Genomic_DNA"/>
</dbReference>
<evidence type="ECO:0008006" key="3">
    <source>
        <dbReference type="Google" id="ProtNLM"/>
    </source>
</evidence>
<name>A0A815H8D1_9BILA</name>
<reference evidence="1" key="1">
    <citation type="submission" date="2021-02" db="EMBL/GenBank/DDBJ databases">
        <authorList>
            <person name="Nowell W R."/>
        </authorList>
    </citation>
    <scope>NUCLEOTIDE SEQUENCE</scope>
</reference>
<protein>
    <recommendedName>
        <fullName evidence="3">F-box domain-containing protein</fullName>
    </recommendedName>
</protein>
<proteinExistence type="predicted"/>
<accession>A0A815H8D1</accession>